<name>A0ABY1QUH3_9BACT</name>
<keyword evidence="3" id="KW-1185">Reference proteome</keyword>
<dbReference type="EMBL" id="FXUG01000025">
    <property type="protein sequence ID" value="SMP78252.1"/>
    <property type="molecule type" value="Genomic_DNA"/>
</dbReference>
<protein>
    <submittedName>
        <fullName evidence="2">Uncharacterized protein</fullName>
    </submittedName>
</protein>
<keyword evidence="1" id="KW-1133">Transmembrane helix</keyword>
<keyword evidence="1" id="KW-0472">Membrane</keyword>
<sequence>MAKPCTGAANSCFLTMENLLSPPRDGCRYSTWKPIVSLPTHVFYFFGHIARAPTSASAHACTMLVPTSITSVMKMLTKLIFAAFAVLGVAMFCAATWLAWPSEDMIAPEKTGEIGFMGMVVVAKYIGYTVRVLAAVLIGTVAFTATVTGGILVAEKFSHSGRQAVDSLDVSEAHVGG</sequence>
<proteinExistence type="predicted"/>
<reference evidence="2 3" key="1">
    <citation type="submission" date="2017-05" db="EMBL/GenBank/DDBJ databases">
        <authorList>
            <person name="Varghese N."/>
            <person name="Submissions S."/>
        </authorList>
    </citation>
    <scope>NUCLEOTIDE SEQUENCE [LARGE SCALE GENOMIC DNA]</scope>
    <source>
        <strain evidence="2 3">DSM 25457</strain>
    </source>
</reference>
<feature type="transmembrane region" description="Helical" evidence="1">
    <location>
        <begin position="132"/>
        <end position="154"/>
    </location>
</feature>
<gene>
    <name evidence="2" type="ORF">SAMN06265222_12514</name>
</gene>
<accession>A0ABY1QUH3</accession>
<evidence type="ECO:0000313" key="3">
    <source>
        <dbReference type="Proteomes" id="UP001158067"/>
    </source>
</evidence>
<evidence type="ECO:0000256" key="1">
    <source>
        <dbReference type="SAM" id="Phobius"/>
    </source>
</evidence>
<organism evidence="2 3">
    <name type="scientific">Neorhodopirellula lusitana</name>
    <dbReference type="NCBI Taxonomy" id="445327"/>
    <lineage>
        <taxon>Bacteria</taxon>
        <taxon>Pseudomonadati</taxon>
        <taxon>Planctomycetota</taxon>
        <taxon>Planctomycetia</taxon>
        <taxon>Pirellulales</taxon>
        <taxon>Pirellulaceae</taxon>
        <taxon>Neorhodopirellula</taxon>
    </lineage>
</organism>
<dbReference type="Proteomes" id="UP001158067">
    <property type="component" value="Unassembled WGS sequence"/>
</dbReference>
<comment type="caution">
    <text evidence="2">The sequence shown here is derived from an EMBL/GenBank/DDBJ whole genome shotgun (WGS) entry which is preliminary data.</text>
</comment>
<keyword evidence="1" id="KW-0812">Transmembrane</keyword>
<evidence type="ECO:0000313" key="2">
    <source>
        <dbReference type="EMBL" id="SMP78252.1"/>
    </source>
</evidence>
<feature type="transmembrane region" description="Helical" evidence="1">
    <location>
        <begin position="79"/>
        <end position="100"/>
    </location>
</feature>